<gene>
    <name evidence="2" type="ORF">RDB_LOCUS62960</name>
</gene>
<organism evidence="2 3">
    <name type="scientific">Rhizoctonia solani</name>
    <dbReference type="NCBI Taxonomy" id="456999"/>
    <lineage>
        <taxon>Eukaryota</taxon>
        <taxon>Fungi</taxon>
        <taxon>Dikarya</taxon>
        <taxon>Basidiomycota</taxon>
        <taxon>Agaricomycotina</taxon>
        <taxon>Agaricomycetes</taxon>
        <taxon>Cantharellales</taxon>
        <taxon>Ceratobasidiaceae</taxon>
        <taxon>Rhizoctonia</taxon>
    </lineage>
</organism>
<comment type="caution">
    <text evidence="2">The sequence shown here is derived from an EMBL/GenBank/DDBJ whole genome shotgun (WGS) entry which is preliminary data.</text>
</comment>
<reference evidence="2" key="1">
    <citation type="submission" date="2021-01" db="EMBL/GenBank/DDBJ databases">
        <authorList>
            <person name="Kaushik A."/>
        </authorList>
    </citation>
    <scope>NUCLEOTIDE SEQUENCE</scope>
    <source>
        <strain evidence="2">AG1-1C</strain>
    </source>
</reference>
<sequence>MPHVFASAHITKTFTFDGTNLLYGKFPRVDVKNLRHLLVRGSGCVVRGYCMPKAWFQAQCAHYGLPTSGTLAALRNHLELFVTSPLPQVPRDLVILEKQKRNEYASAVAALSLKNDVTADQSRDKTDKTEEWIASELLDNASGAELNIPAQTAEPFAESHSAPTTKSPRKLSLPRAKIIAVAKFQKSVRWDPALAESALQEIRIRMGPAEPSSETDTDSEVESDRFTSSRVGMLAPQFARRSLACWPPRNLVPLTADVVSGRWELSVTSHTVSPLPMPWRTASSKWLKGDMNVQLSGDGRSLTGEFVFLGLDGKFKSRKCHLRDDGIGAWVQFVAQMPIATTKPIRYQGHKEHSLTFGPSETQYGYLRFYGGNRVGGMLRCRKYGKLEFGGIRRDGPVDMVSDWKSFVE</sequence>
<evidence type="ECO:0000256" key="1">
    <source>
        <dbReference type="SAM" id="MobiDB-lite"/>
    </source>
</evidence>
<name>A0A8H2WY70_9AGAM</name>
<dbReference type="EMBL" id="CAJMWS010000309">
    <property type="protein sequence ID" value="CAE6406877.1"/>
    <property type="molecule type" value="Genomic_DNA"/>
</dbReference>
<protein>
    <submittedName>
        <fullName evidence="2">Uncharacterized protein</fullName>
    </submittedName>
</protein>
<evidence type="ECO:0000313" key="3">
    <source>
        <dbReference type="Proteomes" id="UP000663846"/>
    </source>
</evidence>
<feature type="region of interest" description="Disordered" evidence="1">
    <location>
        <begin position="205"/>
        <end position="227"/>
    </location>
</feature>
<evidence type="ECO:0000313" key="2">
    <source>
        <dbReference type="EMBL" id="CAE6406877.1"/>
    </source>
</evidence>
<accession>A0A8H2WY70</accession>
<dbReference type="AlphaFoldDB" id="A0A8H2WY70"/>
<dbReference type="Proteomes" id="UP000663846">
    <property type="component" value="Unassembled WGS sequence"/>
</dbReference>
<proteinExistence type="predicted"/>